<proteinExistence type="inferred from homology"/>
<evidence type="ECO:0000313" key="9">
    <source>
        <dbReference type="EMBL" id="GCE30978.1"/>
    </source>
</evidence>
<keyword evidence="10" id="KW-1185">Reference proteome</keyword>
<dbReference type="Proteomes" id="UP000287171">
    <property type="component" value="Unassembled WGS sequence"/>
</dbReference>
<keyword evidence="5 7" id="KW-1133">Transmembrane helix</keyword>
<feature type="domain" description="RCK N-terminal" evidence="8">
    <location>
        <begin position="414"/>
        <end position="531"/>
    </location>
</feature>
<feature type="transmembrane region" description="Helical" evidence="7">
    <location>
        <begin position="300"/>
        <end position="324"/>
    </location>
</feature>
<gene>
    <name evidence="9" type="ORF">KDA_64620</name>
</gene>
<feature type="transmembrane region" description="Helical" evidence="7">
    <location>
        <begin position="33"/>
        <end position="50"/>
    </location>
</feature>
<dbReference type="OrthoDB" id="9793589at2"/>
<dbReference type="GO" id="GO:1902600">
    <property type="term" value="P:proton transmembrane transport"/>
    <property type="evidence" value="ECO:0007669"/>
    <property type="project" value="InterPro"/>
</dbReference>
<keyword evidence="3" id="KW-0813">Transport</keyword>
<dbReference type="Pfam" id="PF00999">
    <property type="entry name" value="Na_H_Exchanger"/>
    <property type="match status" value="1"/>
</dbReference>
<evidence type="ECO:0000256" key="3">
    <source>
        <dbReference type="ARBA" id="ARBA00022448"/>
    </source>
</evidence>
<dbReference type="InterPro" id="IPR003148">
    <property type="entry name" value="RCK_N"/>
</dbReference>
<feature type="transmembrane region" description="Helical" evidence="7">
    <location>
        <begin position="270"/>
        <end position="288"/>
    </location>
</feature>
<keyword evidence="6 7" id="KW-0472">Membrane</keyword>
<evidence type="ECO:0000256" key="2">
    <source>
        <dbReference type="ARBA" id="ARBA00005551"/>
    </source>
</evidence>
<feature type="transmembrane region" description="Helical" evidence="7">
    <location>
        <begin position="180"/>
        <end position="201"/>
    </location>
</feature>
<feature type="transmembrane region" description="Helical" evidence="7">
    <location>
        <begin position="87"/>
        <end position="111"/>
    </location>
</feature>
<evidence type="ECO:0000256" key="4">
    <source>
        <dbReference type="ARBA" id="ARBA00022692"/>
    </source>
</evidence>
<dbReference type="SUPFAM" id="SSF51735">
    <property type="entry name" value="NAD(P)-binding Rossmann-fold domains"/>
    <property type="match status" value="1"/>
</dbReference>
<dbReference type="GO" id="GO:0015297">
    <property type="term" value="F:antiporter activity"/>
    <property type="evidence" value="ECO:0007669"/>
    <property type="project" value="InterPro"/>
</dbReference>
<organism evidence="9 10">
    <name type="scientific">Dictyobacter alpinus</name>
    <dbReference type="NCBI Taxonomy" id="2014873"/>
    <lineage>
        <taxon>Bacteria</taxon>
        <taxon>Bacillati</taxon>
        <taxon>Chloroflexota</taxon>
        <taxon>Ktedonobacteria</taxon>
        <taxon>Ktedonobacterales</taxon>
        <taxon>Dictyobacteraceae</taxon>
        <taxon>Dictyobacter</taxon>
    </lineage>
</organism>
<dbReference type="RefSeq" id="WP_126631000.1">
    <property type="nucleotide sequence ID" value="NZ_BIFT01000002.1"/>
</dbReference>
<name>A0A402BHU1_9CHLR</name>
<dbReference type="GO" id="GO:0006813">
    <property type="term" value="P:potassium ion transport"/>
    <property type="evidence" value="ECO:0007669"/>
    <property type="project" value="InterPro"/>
</dbReference>
<feature type="transmembrane region" description="Helical" evidence="7">
    <location>
        <begin position="361"/>
        <end position="382"/>
    </location>
</feature>
<keyword evidence="4 7" id="KW-0812">Transmembrane</keyword>
<feature type="transmembrane region" description="Helical" evidence="7">
    <location>
        <begin position="6"/>
        <end position="26"/>
    </location>
</feature>
<dbReference type="InterPro" id="IPR038770">
    <property type="entry name" value="Na+/solute_symporter_sf"/>
</dbReference>
<dbReference type="Gene3D" id="3.40.50.720">
    <property type="entry name" value="NAD(P)-binding Rossmann-like Domain"/>
    <property type="match status" value="1"/>
</dbReference>
<reference evidence="10" key="1">
    <citation type="submission" date="2018-12" db="EMBL/GenBank/DDBJ databases">
        <title>Tengunoibacter tsumagoiensis gen. nov., sp. nov., Dictyobacter kobayashii sp. nov., D. alpinus sp. nov., and D. joshuensis sp. nov. and description of Dictyobacteraceae fam. nov. within the order Ktedonobacterales isolated from Tengu-no-mugimeshi.</title>
        <authorList>
            <person name="Wang C.M."/>
            <person name="Zheng Y."/>
            <person name="Sakai Y."/>
            <person name="Toyoda A."/>
            <person name="Minakuchi Y."/>
            <person name="Abe K."/>
            <person name="Yokota A."/>
            <person name="Yabe S."/>
        </authorList>
    </citation>
    <scope>NUCLEOTIDE SEQUENCE [LARGE SCALE GENOMIC DNA]</scope>
    <source>
        <strain evidence="10">Uno16</strain>
    </source>
</reference>
<dbReference type="PANTHER" id="PTHR42751:SF1">
    <property type="entry name" value="CATION_PROTON ANTIPORTER YBAL-RELATED"/>
    <property type="match status" value="1"/>
</dbReference>
<feature type="transmembrane region" description="Helical" evidence="7">
    <location>
        <begin position="221"/>
        <end position="250"/>
    </location>
</feature>
<feature type="transmembrane region" description="Helical" evidence="7">
    <location>
        <begin position="149"/>
        <end position="168"/>
    </location>
</feature>
<sequence length="592" mass="64469">MHDFPLLINITVSLVAAVVGGLLARLVKLPTMVGYLLGGVVIGPFTPGYVGDINTIKQLADLGIVFLMFGVGLHFSIQDLWMVRRIAFPGALLQLLVLTPLVMLVTLQWGWSLPSSLLVGLAVPIATSTVVMLRNLMDQGLLNTVHGKVAIGWLVLEDLLTVLALVLIPALSSTASEAPLWQTIGLALLKAIAFAAVMLLAGTRVIPKVLRWLSFTHSRELFIVAIVVVTIGTAIGAAAFFGVSLALGAFLAGAVINETMLSQQVENEILPFRETFTVLFFVSIGMLVNPLQMAGHVWEILGLTAVIVLGKYILTLIFGVIFAWPARTTFVLAAGRAQIGEFAFILGETGIALKLLATEQYSVLLASAILAIILNPFLFRFLPQSEKLLARMPALWSRMNKQPAIEAANPDAYHEHVVIIGYGRVGEHIIHLLGLLNVPRVVVELNMQRIQLLSNQDIPTLYGDVASSDILSHAQIQRARAVVITIPDETAAEIAIMRIRKLSREVPIIVRAVTQEGLHRLFAQGATAVIQPELEGGLEIIQQTLLRLGYPNKEIRDYTDSVRNDHYDVDNLTNEERHALEGIQAQTLSNNS</sequence>
<dbReference type="EMBL" id="BIFT01000002">
    <property type="protein sequence ID" value="GCE30978.1"/>
    <property type="molecule type" value="Genomic_DNA"/>
</dbReference>
<evidence type="ECO:0000259" key="8">
    <source>
        <dbReference type="PROSITE" id="PS51201"/>
    </source>
</evidence>
<evidence type="ECO:0000256" key="6">
    <source>
        <dbReference type="ARBA" id="ARBA00023136"/>
    </source>
</evidence>
<evidence type="ECO:0000256" key="5">
    <source>
        <dbReference type="ARBA" id="ARBA00022989"/>
    </source>
</evidence>
<dbReference type="PROSITE" id="PS51201">
    <property type="entry name" value="RCK_N"/>
    <property type="match status" value="1"/>
</dbReference>
<dbReference type="InterPro" id="IPR036291">
    <property type="entry name" value="NAD(P)-bd_dom_sf"/>
</dbReference>
<dbReference type="AlphaFoldDB" id="A0A402BHU1"/>
<feature type="transmembrane region" description="Helical" evidence="7">
    <location>
        <begin position="117"/>
        <end position="137"/>
    </location>
</feature>
<dbReference type="Pfam" id="PF02254">
    <property type="entry name" value="TrkA_N"/>
    <property type="match status" value="1"/>
</dbReference>
<evidence type="ECO:0000313" key="10">
    <source>
        <dbReference type="Proteomes" id="UP000287171"/>
    </source>
</evidence>
<dbReference type="GO" id="GO:0016020">
    <property type="term" value="C:membrane"/>
    <property type="evidence" value="ECO:0007669"/>
    <property type="project" value="UniProtKB-SubCell"/>
</dbReference>
<protein>
    <submittedName>
        <fullName evidence="9">Sodium/hydrogen exchanger</fullName>
    </submittedName>
</protein>
<comment type="similarity">
    <text evidence="2">Belongs to the monovalent cation:proton antiporter 2 (CPA2) transporter (TC 2.A.37) family.</text>
</comment>
<feature type="transmembrane region" description="Helical" evidence="7">
    <location>
        <begin position="56"/>
        <end position="75"/>
    </location>
</feature>
<comment type="subcellular location">
    <subcellularLocation>
        <location evidence="1">Membrane</location>
        <topology evidence="1">Multi-pass membrane protein</topology>
    </subcellularLocation>
</comment>
<dbReference type="InterPro" id="IPR006153">
    <property type="entry name" value="Cation/H_exchanger_TM"/>
</dbReference>
<dbReference type="PANTHER" id="PTHR42751">
    <property type="entry name" value="SODIUM/HYDROGEN EXCHANGER FAMILY/TRKA DOMAIN PROTEIN"/>
    <property type="match status" value="1"/>
</dbReference>
<dbReference type="Gene3D" id="1.20.1530.20">
    <property type="match status" value="1"/>
</dbReference>
<comment type="caution">
    <text evidence="9">The sequence shown here is derived from an EMBL/GenBank/DDBJ whole genome shotgun (WGS) entry which is preliminary data.</text>
</comment>
<evidence type="ECO:0000256" key="7">
    <source>
        <dbReference type="SAM" id="Phobius"/>
    </source>
</evidence>
<accession>A0A402BHU1</accession>
<evidence type="ECO:0000256" key="1">
    <source>
        <dbReference type="ARBA" id="ARBA00004141"/>
    </source>
</evidence>